<feature type="domain" description="DUF374" evidence="1">
    <location>
        <begin position="58"/>
        <end position="126"/>
    </location>
</feature>
<keyword evidence="2" id="KW-0012">Acyltransferase</keyword>
<dbReference type="GO" id="GO:0016746">
    <property type="term" value="F:acyltransferase activity"/>
    <property type="evidence" value="ECO:0007669"/>
    <property type="project" value="UniProtKB-KW"/>
</dbReference>
<dbReference type="AlphaFoldDB" id="A0A939BPK4"/>
<organism evidence="2 3">
    <name type="scientific">Halanaerobacter jeridensis</name>
    <dbReference type="NCBI Taxonomy" id="706427"/>
    <lineage>
        <taxon>Bacteria</taxon>
        <taxon>Bacillati</taxon>
        <taxon>Bacillota</taxon>
        <taxon>Clostridia</taxon>
        <taxon>Halanaerobiales</taxon>
        <taxon>Halobacteroidaceae</taxon>
        <taxon>Halanaerobacter</taxon>
    </lineage>
</organism>
<reference evidence="2" key="1">
    <citation type="submission" date="2021-01" db="EMBL/GenBank/DDBJ databases">
        <title>Genomic Encyclopedia of Type Strains, Phase IV (KMG-IV): sequencing the most valuable type-strain genomes for metagenomic binning, comparative biology and taxonomic classification.</title>
        <authorList>
            <person name="Goeker M."/>
        </authorList>
    </citation>
    <scope>NUCLEOTIDE SEQUENCE</scope>
    <source>
        <strain evidence="2">DSM 23230</strain>
    </source>
</reference>
<proteinExistence type="predicted"/>
<protein>
    <submittedName>
        <fullName evidence="2">Lysophospholipid acyltransferase (LPLAT)-like uncharacterized protein</fullName>
    </submittedName>
</protein>
<keyword evidence="3" id="KW-1185">Reference proteome</keyword>
<dbReference type="Pfam" id="PF04028">
    <property type="entry name" value="DUF374"/>
    <property type="match status" value="1"/>
</dbReference>
<evidence type="ECO:0000313" key="2">
    <source>
        <dbReference type="EMBL" id="MBM7556973.1"/>
    </source>
</evidence>
<sequence length="215" mass="24487">MQKMKQFFISELAYWLSQLTNRSLNLTVENEAKLAELKAAGKNIIFAVWHEHLWLPIYYLRTRDCVTLASESRDGEYITGVLDKMDWEVVRGSTSRGGTRSLLRLIKKLRQGKEVAITTDGPTGPRRQVKAGIYYLAKKTDSIIIPLGVAFKTQKVFNSWDRFKLPAPFTKAALVFGEGITIAPENAEDVDYYQDLIRDKINQTINRAEEVIGDE</sequence>
<accession>A0A939BPK4</accession>
<evidence type="ECO:0000313" key="3">
    <source>
        <dbReference type="Proteomes" id="UP000774000"/>
    </source>
</evidence>
<name>A0A939BPK4_9FIRM</name>
<keyword evidence="2" id="KW-0808">Transferase</keyword>
<dbReference type="Proteomes" id="UP000774000">
    <property type="component" value="Unassembled WGS sequence"/>
</dbReference>
<evidence type="ECO:0000259" key="1">
    <source>
        <dbReference type="Pfam" id="PF04028"/>
    </source>
</evidence>
<dbReference type="CDD" id="cd07983">
    <property type="entry name" value="LPLAT_DUF374-like"/>
    <property type="match status" value="1"/>
</dbReference>
<dbReference type="EMBL" id="JAFBDQ010000008">
    <property type="protein sequence ID" value="MBM7556973.1"/>
    <property type="molecule type" value="Genomic_DNA"/>
</dbReference>
<gene>
    <name evidence="2" type="ORF">JOC47_001827</name>
</gene>
<dbReference type="InterPro" id="IPR007172">
    <property type="entry name" value="DUF374"/>
</dbReference>
<comment type="caution">
    <text evidence="2">The sequence shown here is derived from an EMBL/GenBank/DDBJ whole genome shotgun (WGS) entry which is preliminary data.</text>
</comment>
<dbReference type="RefSeq" id="WP_239551032.1">
    <property type="nucleotide sequence ID" value="NZ_JAFBDQ010000008.1"/>
</dbReference>